<comment type="caution">
    <text evidence="1">The sequence shown here is derived from an EMBL/GenBank/DDBJ whole genome shotgun (WGS) entry which is preliminary data.</text>
</comment>
<evidence type="ECO:0000313" key="1">
    <source>
        <dbReference type="EMBL" id="NMH87943.1"/>
    </source>
</evidence>
<dbReference type="RefSeq" id="WP_169672926.1">
    <property type="nucleotide sequence ID" value="NZ_JABBHF010000005.1"/>
</dbReference>
<organism evidence="1 2">
    <name type="scientific">Flavivirga algicola</name>
    <dbReference type="NCBI Taxonomy" id="2729136"/>
    <lineage>
        <taxon>Bacteria</taxon>
        <taxon>Pseudomonadati</taxon>
        <taxon>Bacteroidota</taxon>
        <taxon>Flavobacteriia</taxon>
        <taxon>Flavobacteriales</taxon>
        <taxon>Flavobacteriaceae</taxon>
        <taxon>Flavivirga</taxon>
    </lineage>
</organism>
<proteinExistence type="predicted"/>
<gene>
    <name evidence="1" type="ORF">HHX25_10525</name>
</gene>
<accession>A0ABX1RYR7</accession>
<keyword evidence="2" id="KW-1185">Reference proteome</keyword>
<dbReference type="Proteomes" id="UP000746690">
    <property type="component" value="Unassembled WGS sequence"/>
</dbReference>
<protein>
    <submittedName>
        <fullName evidence="1">Uncharacterized protein</fullName>
    </submittedName>
</protein>
<sequence>MKEVTAKNLFEIFCEKFAEVNDGTKSFPTTLIIEFLYGTEIVFYPEESEWFKMSFSSIEDYYSDYDMGSNYAYEISAIIINYKYSENSIDFENLRNQFDQIQDHTGFSHTNSIAVDEAGIDHVIALTHFEHLTLQRPEDYENMIFNHTLSTLSNSYNQYQKPIFSEFRLNKKIHTFTLRWWESNIGYSLHFDDDTKVNFDQVLYAENDVELMLEHTHGDQEAFFSIWLILYRICVKLKSALADHPMFLPNFECYPTFFDHFQQNEVYGLFAEKHKDLDINEYVNLLLKTLKKPQNF</sequence>
<name>A0ABX1RYR7_9FLAO</name>
<evidence type="ECO:0000313" key="2">
    <source>
        <dbReference type="Proteomes" id="UP000746690"/>
    </source>
</evidence>
<dbReference type="EMBL" id="JABBHF010000005">
    <property type="protein sequence ID" value="NMH87943.1"/>
    <property type="molecule type" value="Genomic_DNA"/>
</dbReference>
<reference evidence="1 2" key="1">
    <citation type="submission" date="2020-04" db="EMBL/GenBank/DDBJ databases">
        <title>A Flavivirga sp. nov.</title>
        <authorList>
            <person name="Sun X."/>
        </authorList>
    </citation>
    <scope>NUCLEOTIDE SEQUENCE [LARGE SCALE GENOMIC DNA]</scope>
    <source>
        <strain evidence="1 2">Y03</strain>
    </source>
</reference>